<keyword evidence="4 7" id="KW-0732">Signal</keyword>
<protein>
    <recommendedName>
        <fullName evidence="7">Carboxypeptidase</fullName>
        <ecNumber evidence="7">3.4.16.-</ecNumber>
    </recommendedName>
</protein>
<dbReference type="EC" id="3.4.16.-" evidence="7"/>
<dbReference type="PROSITE" id="PS00131">
    <property type="entry name" value="CARBOXYPEPT_SER_SER"/>
    <property type="match status" value="1"/>
</dbReference>
<dbReference type="PROSITE" id="PS00560">
    <property type="entry name" value="CARBOXYPEPT_SER_HIS"/>
    <property type="match status" value="1"/>
</dbReference>
<dbReference type="Proteomes" id="UP001152759">
    <property type="component" value="Chromosome 1"/>
</dbReference>
<dbReference type="Pfam" id="PF00450">
    <property type="entry name" value="Peptidase_S10"/>
    <property type="match status" value="1"/>
</dbReference>
<dbReference type="InterPro" id="IPR033124">
    <property type="entry name" value="Ser_caboxypep_his_AS"/>
</dbReference>
<keyword evidence="5 7" id="KW-0378">Hydrolase</keyword>
<keyword evidence="3 7" id="KW-0645">Protease</keyword>
<dbReference type="InterPro" id="IPR001563">
    <property type="entry name" value="Peptidase_S10"/>
</dbReference>
<evidence type="ECO:0000256" key="7">
    <source>
        <dbReference type="RuleBase" id="RU361156"/>
    </source>
</evidence>
<dbReference type="FunFam" id="3.40.50.1820:FF:000096">
    <property type="entry name" value="Carboxypeptidase vitellogenic-like"/>
    <property type="match status" value="1"/>
</dbReference>
<evidence type="ECO:0000313" key="10">
    <source>
        <dbReference type="Proteomes" id="UP001152759"/>
    </source>
</evidence>
<reference evidence="9" key="1">
    <citation type="submission" date="2019-11" db="EMBL/GenBank/DDBJ databases">
        <authorList>
            <person name="Huang H.-J."/>
        </authorList>
    </citation>
    <scope>NUCLEOTIDE SEQUENCE</scope>
    <source>
        <strain evidence="9">Whitefly</strain>
    </source>
</reference>
<reference evidence="9" key="2">
    <citation type="journal article" date="2020" name="Insect Sci.">
        <title>Identification of salivary proteins in the whitefly Bemisia tabaci by transcriptomic and LC-MS/MS analyses.</title>
        <authorList>
            <person name="Huang H.J."/>
            <person name="Ye Z.X."/>
            <person name="Lu G."/>
            <person name="Zhang C.X."/>
            <person name="Chen J.P."/>
            <person name="Li J.M."/>
        </authorList>
    </citation>
    <scope>NUCLEOTIDE SEQUENCE</scope>
    <source>
        <strain evidence="9">Whitefly</strain>
    </source>
</reference>
<evidence type="ECO:0000256" key="4">
    <source>
        <dbReference type="ARBA" id="ARBA00022729"/>
    </source>
</evidence>
<keyword evidence="2 7" id="KW-0121">Carboxypeptidase</keyword>
<dbReference type="GO" id="GO:0006508">
    <property type="term" value="P:proteolysis"/>
    <property type="evidence" value="ECO:0007669"/>
    <property type="project" value="UniProtKB-KW"/>
</dbReference>
<dbReference type="InterPro" id="IPR018202">
    <property type="entry name" value="Ser_caboxypep_ser_AS"/>
</dbReference>
<gene>
    <name evidence="8" type="ORF">BEMITA_LOCUS259</name>
</gene>
<feature type="chain" id="PRO_5041009989" description="Carboxypeptidase" evidence="7">
    <location>
        <begin position="21"/>
        <end position="467"/>
    </location>
</feature>
<dbReference type="PANTHER" id="PTHR11802">
    <property type="entry name" value="SERINE PROTEASE FAMILY S10 SERINE CARBOXYPEPTIDASE"/>
    <property type="match status" value="1"/>
</dbReference>
<sequence length="467" mass="52177">MKPSGLLVALLIAPFWSASGSVNHYRKLCRVAALPYSDVGGPLLLSPFIAEGRISEGQEAARVPPFAGNVVSYAGFLTVNETYNSNLFFWYFPAEKANGTTPLALWLQGGPGATSLFGLFEEHGPYYIDKKGQARLRHYSWTRKLSMLYIDNPVGTGFSFTDDDRGYVTNQEQVGQDLYSALIQFFQLFPELQKQDFYVTGESYAGKYVPAIAYTIHKRNPTAPLKINLKGLAIGNGLCDPEHMLGHYGDYLNQLGLLDEKTLADFRAAQDLGIKFIREGKWGDASAVFDKIINGDFDSNSMFLNASGFTFYFNYLHEKPPHEADFSAFVQSDAAREALHVGNATFHTDQKVETMLKDDLMKSVRPWVEELLGQYRVLIYNGQLDIIVAYPLTVGFLQALQFDAASEYKKAPRHIWQVGPHIAGYCKSAGNLTEILVRDAGHMVPGDQPIWALDMITRFTRNKAFHS</sequence>
<evidence type="ECO:0000256" key="3">
    <source>
        <dbReference type="ARBA" id="ARBA00022670"/>
    </source>
</evidence>
<proteinExistence type="evidence at transcript level"/>
<name>A0A7G3PE85_BEMTA</name>
<evidence type="ECO:0000256" key="6">
    <source>
        <dbReference type="ARBA" id="ARBA00023180"/>
    </source>
</evidence>
<evidence type="ECO:0000256" key="2">
    <source>
        <dbReference type="ARBA" id="ARBA00022645"/>
    </source>
</evidence>
<dbReference type="PANTHER" id="PTHR11802:SF472">
    <property type="entry name" value="SERINE CARBOXYPEPTIDASE CPVL-RELATED"/>
    <property type="match status" value="1"/>
</dbReference>
<dbReference type="SUPFAM" id="SSF53474">
    <property type="entry name" value="alpha/beta-Hydrolases"/>
    <property type="match status" value="1"/>
</dbReference>
<dbReference type="GO" id="GO:0004185">
    <property type="term" value="F:serine-type carboxypeptidase activity"/>
    <property type="evidence" value="ECO:0007669"/>
    <property type="project" value="UniProtKB-UniRule"/>
</dbReference>
<evidence type="ECO:0000256" key="1">
    <source>
        <dbReference type="ARBA" id="ARBA00009431"/>
    </source>
</evidence>
<dbReference type="InterPro" id="IPR029058">
    <property type="entry name" value="AB_hydrolase_fold"/>
</dbReference>
<evidence type="ECO:0000256" key="5">
    <source>
        <dbReference type="ARBA" id="ARBA00022801"/>
    </source>
</evidence>
<dbReference type="KEGG" id="btab:109037208"/>
<organism evidence="9">
    <name type="scientific">Bemisia tabaci</name>
    <name type="common">Sweetpotato whitefly</name>
    <name type="synonym">Aleurodes tabaci</name>
    <dbReference type="NCBI Taxonomy" id="7038"/>
    <lineage>
        <taxon>Eukaryota</taxon>
        <taxon>Metazoa</taxon>
        <taxon>Ecdysozoa</taxon>
        <taxon>Arthropoda</taxon>
        <taxon>Hexapoda</taxon>
        <taxon>Insecta</taxon>
        <taxon>Pterygota</taxon>
        <taxon>Neoptera</taxon>
        <taxon>Paraneoptera</taxon>
        <taxon>Hemiptera</taxon>
        <taxon>Sternorrhyncha</taxon>
        <taxon>Aleyrodoidea</taxon>
        <taxon>Aleyrodidae</taxon>
        <taxon>Aleyrodinae</taxon>
        <taxon>Bemisia</taxon>
    </lineage>
</organism>
<dbReference type="AlphaFoldDB" id="A0A7G3PE85"/>
<keyword evidence="10" id="KW-1185">Reference proteome</keyword>
<dbReference type="EMBL" id="OU963862">
    <property type="protein sequence ID" value="CAH0380500.1"/>
    <property type="molecule type" value="Genomic_DNA"/>
</dbReference>
<evidence type="ECO:0000313" key="8">
    <source>
        <dbReference type="EMBL" id="CAH0380500.1"/>
    </source>
</evidence>
<dbReference type="PRINTS" id="PR00724">
    <property type="entry name" value="CRBOXYPTASEC"/>
</dbReference>
<dbReference type="Gene3D" id="3.40.50.1820">
    <property type="entry name" value="alpha/beta hydrolase"/>
    <property type="match status" value="1"/>
</dbReference>
<comment type="similarity">
    <text evidence="1 7">Belongs to the peptidase S10 family.</text>
</comment>
<dbReference type="EMBL" id="MN747980">
    <property type="protein sequence ID" value="QHB15703.1"/>
    <property type="molecule type" value="mRNA"/>
</dbReference>
<reference evidence="8" key="3">
    <citation type="submission" date="2021-12" db="EMBL/GenBank/DDBJ databases">
        <authorList>
            <person name="King R."/>
        </authorList>
    </citation>
    <scope>NUCLEOTIDE SEQUENCE</scope>
</reference>
<accession>A0A7G3PE85</accession>
<feature type="signal peptide" evidence="7">
    <location>
        <begin position="1"/>
        <end position="20"/>
    </location>
</feature>
<evidence type="ECO:0000313" key="9">
    <source>
        <dbReference type="EMBL" id="QHB15703.1"/>
    </source>
</evidence>
<keyword evidence="6" id="KW-0325">Glycoprotein</keyword>